<dbReference type="GO" id="GO:0046983">
    <property type="term" value="F:protein dimerization activity"/>
    <property type="evidence" value="ECO:0007669"/>
    <property type="project" value="InterPro"/>
</dbReference>
<name>A0A4P7QIF0_9CORY</name>
<sequence>MSANLPRAWFISLIAKNMPLIVPRQRAQVIACLGHLRINHLVDYPAAIGLLPLEAMNTILGALQVGLHVMVAVLLFFGLIRTGVSQDLSLPVLVLACSFGAAYLAGTVLERRRARTNAPLPTEHKILWLCTVTAVWVALMWLSPDFMWLEFPLVFLFLALLPTVPAVLAVIALWAVAAFLPLSLYPDLWTIAAAIGPAIGTAFAVAIYYAYVALHAEANRYRRVAQQLRATREELIASERLAGRLEERERLSREIHDTVAQGLSSIVLMSRAIRRQDGGNPQLSMIEDVASANLEEARRFVKDLASPDSALPLALALERMVTRAQSHEQALGSGLELTLVVEGEHARSIPSPIVNACIRAAQEGISNVSKHAKATHAVLSLSFFNNAITLDIADDGVGTAAAKGYGLSGLHQRIEDVGGSVDLESHEGEGTVLAIRIPLEPRKGLK</sequence>
<dbReference type="Gene3D" id="1.20.5.1930">
    <property type="match status" value="1"/>
</dbReference>
<dbReference type="Pfam" id="PF07730">
    <property type="entry name" value="HisKA_3"/>
    <property type="match status" value="1"/>
</dbReference>
<dbReference type="Gene3D" id="3.30.565.10">
    <property type="entry name" value="Histidine kinase-like ATPase, C-terminal domain"/>
    <property type="match status" value="1"/>
</dbReference>
<dbReference type="InterPro" id="IPR036890">
    <property type="entry name" value="HATPase_C_sf"/>
</dbReference>
<keyword evidence="9" id="KW-1185">Reference proteome</keyword>
<protein>
    <submittedName>
        <fullName evidence="8">Sensor histidine kinase LiaS</fullName>
        <ecNumber evidence="8">2.7.13.3</ecNumber>
    </submittedName>
</protein>
<dbReference type="GO" id="GO:0000155">
    <property type="term" value="F:phosphorelay sensor kinase activity"/>
    <property type="evidence" value="ECO:0007669"/>
    <property type="project" value="InterPro"/>
</dbReference>
<evidence type="ECO:0000256" key="3">
    <source>
        <dbReference type="ARBA" id="ARBA00023012"/>
    </source>
</evidence>
<dbReference type="KEGG" id="cee:CENDO_10965"/>
<dbReference type="Pfam" id="PF02518">
    <property type="entry name" value="HATPase_c"/>
    <property type="match status" value="1"/>
</dbReference>
<feature type="transmembrane region" description="Helical" evidence="5">
    <location>
        <begin position="188"/>
        <end position="214"/>
    </location>
</feature>
<dbReference type="InterPro" id="IPR011712">
    <property type="entry name" value="Sig_transdc_His_kin_sub3_dim/P"/>
</dbReference>
<feature type="transmembrane region" description="Helical" evidence="5">
    <location>
        <begin position="59"/>
        <end position="80"/>
    </location>
</feature>
<evidence type="ECO:0000259" key="6">
    <source>
        <dbReference type="Pfam" id="PF02518"/>
    </source>
</evidence>
<gene>
    <name evidence="8" type="primary">liaS2</name>
    <name evidence="8" type="ORF">CENDO_10965</name>
</gene>
<accession>A0A4P7QIF0</accession>
<dbReference type="Proteomes" id="UP000296352">
    <property type="component" value="Chromosome"/>
</dbReference>
<feature type="coiled-coil region" evidence="4">
    <location>
        <begin position="218"/>
        <end position="248"/>
    </location>
</feature>
<dbReference type="AlphaFoldDB" id="A0A4P7QIF0"/>
<dbReference type="GO" id="GO:0016020">
    <property type="term" value="C:membrane"/>
    <property type="evidence" value="ECO:0007669"/>
    <property type="project" value="InterPro"/>
</dbReference>
<feature type="transmembrane region" description="Helical" evidence="5">
    <location>
        <begin position="126"/>
        <end position="142"/>
    </location>
</feature>
<dbReference type="PANTHER" id="PTHR24421:SF62">
    <property type="entry name" value="SENSORY TRANSDUCTION HISTIDINE KINASE"/>
    <property type="match status" value="1"/>
</dbReference>
<evidence type="ECO:0000256" key="5">
    <source>
        <dbReference type="SAM" id="Phobius"/>
    </source>
</evidence>
<evidence type="ECO:0000313" key="8">
    <source>
        <dbReference type="EMBL" id="QCB29443.1"/>
    </source>
</evidence>
<evidence type="ECO:0000313" key="9">
    <source>
        <dbReference type="Proteomes" id="UP000296352"/>
    </source>
</evidence>
<feature type="transmembrane region" description="Helical" evidence="5">
    <location>
        <begin position="87"/>
        <end position="106"/>
    </location>
</feature>
<feature type="domain" description="Histidine kinase/HSP90-like ATPase" evidence="6">
    <location>
        <begin position="359"/>
        <end position="440"/>
    </location>
</feature>
<feature type="domain" description="Signal transduction histidine kinase subgroup 3 dimerisation and phosphoacceptor" evidence="7">
    <location>
        <begin position="247"/>
        <end position="307"/>
    </location>
</feature>
<keyword evidence="3" id="KW-0902">Two-component regulatory system</keyword>
<dbReference type="InterPro" id="IPR003594">
    <property type="entry name" value="HATPase_dom"/>
</dbReference>
<dbReference type="PANTHER" id="PTHR24421">
    <property type="entry name" value="NITRATE/NITRITE SENSOR PROTEIN NARX-RELATED"/>
    <property type="match status" value="1"/>
</dbReference>
<feature type="transmembrane region" description="Helical" evidence="5">
    <location>
        <begin position="154"/>
        <end position="182"/>
    </location>
</feature>
<dbReference type="CDD" id="cd16917">
    <property type="entry name" value="HATPase_UhpB-NarQ-NarX-like"/>
    <property type="match status" value="1"/>
</dbReference>
<keyword evidence="5" id="KW-0472">Membrane</keyword>
<keyword evidence="5" id="KW-1133">Transmembrane helix</keyword>
<keyword evidence="1 8" id="KW-0808">Transferase</keyword>
<dbReference type="SUPFAM" id="SSF55874">
    <property type="entry name" value="ATPase domain of HSP90 chaperone/DNA topoisomerase II/histidine kinase"/>
    <property type="match status" value="1"/>
</dbReference>
<dbReference type="InterPro" id="IPR050482">
    <property type="entry name" value="Sensor_HK_TwoCompSys"/>
</dbReference>
<evidence type="ECO:0000256" key="2">
    <source>
        <dbReference type="ARBA" id="ARBA00022777"/>
    </source>
</evidence>
<reference evidence="8 9" key="1">
    <citation type="submission" date="2019-04" db="EMBL/GenBank/DDBJ databases">
        <title>Corynebacterium endometrii sp. nov., isolated from the uterus of a cow with endometritis.</title>
        <authorList>
            <person name="Ballas P."/>
            <person name="Ruckert C."/>
            <person name="Wagener K."/>
            <person name="Drillich M."/>
            <person name="Kaempfer P."/>
            <person name="Busse H.-J."/>
            <person name="Ehling-Schulz M."/>
        </authorList>
    </citation>
    <scope>NUCLEOTIDE SEQUENCE [LARGE SCALE GENOMIC DNA]</scope>
    <source>
        <strain evidence="8 9">LMM-1653</strain>
    </source>
</reference>
<dbReference type="EC" id="2.7.13.3" evidence="8"/>
<dbReference type="EMBL" id="CP039247">
    <property type="protein sequence ID" value="QCB29443.1"/>
    <property type="molecule type" value="Genomic_DNA"/>
</dbReference>
<evidence type="ECO:0000256" key="1">
    <source>
        <dbReference type="ARBA" id="ARBA00022679"/>
    </source>
</evidence>
<keyword evidence="2 8" id="KW-0418">Kinase</keyword>
<organism evidence="8 9">
    <name type="scientific">Corynebacterium endometrii</name>
    <dbReference type="NCBI Taxonomy" id="2488819"/>
    <lineage>
        <taxon>Bacteria</taxon>
        <taxon>Bacillati</taxon>
        <taxon>Actinomycetota</taxon>
        <taxon>Actinomycetes</taxon>
        <taxon>Mycobacteriales</taxon>
        <taxon>Corynebacteriaceae</taxon>
        <taxon>Corynebacterium</taxon>
    </lineage>
</organism>
<keyword evidence="5" id="KW-0812">Transmembrane</keyword>
<proteinExistence type="predicted"/>
<evidence type="ECO:0000259" key="7">
    <source>
        <dbReference type="Pfam" id="PF07730"/>
    </source>
</evidence>
<keyword evidence="4" id="KW-0175">Coiled coil</keyword>
<dbReference type="InterPro" id="IPR017205">
    <property type="entry name" value="Sig_transdc_His_kinase_ChrS"/>
</dbReference>
<dbReference type="PIRSF" id="PIRSF037434">
    <property type="entry name" value="STHK_ChrS"/>
    <property type="match status" value="1"/>
</dbReference>
<evidence type="ECO:0000256" key="4">
    <source>
        <dbReference type="SAM" id="Coils"/>
    </source>
</evidence>